<dbReference type="CDD" id="cd20013">
    <property type="entry name" value="PBP1_RPA0985_benzoate-like"/>
    <property type="match status" value="1"/>
</dbReference>
<dbReference type="PANTHER" id="PTHR30483">
    <property type="entry name" value="LEUCINE-SPECIFIC-BINDING PROTEIN"/>
    <property type="match status" value="1"/>
</dbReference>
<comment type="caution">
    <text evidence="5">The sequence shown here is derived from an EMBL/GenBank/DDBJ whole genome shotgun (WGS) entry which is preliminary data.</text>
</comment>
<dbReference type="SUPFAM" id="SSF53822">
    <property type="entry name" value="Periplasmic binding protein-like I"/>
    <property type="match status" value="1"/>
</dbReference>
<evidence type="ECO:0000256" key="1">
    <source>
        <dbReference type="ARBA" id="ARBA00010062"/>
    </source>
</evidence>
<dbReference type="GO" id="GO:0006865">
    <property type="term" value="P:amino acid transport"/>
    <property type="evidence" value="ECO:0007669"/>
    <property type="project" value="UniProtKB-KW"/>
</dbReference>
<name>M2YDA3_9PROT</name>
<dbReference type="PANTHER" id="PTHR30483:SF6">
    <property type="entry name" value="PERIPLASMIC BINDING PROTEIN OF ABC TRANSPORTER FOR NATURAL AMINO ACIDS"/>
    <property type="match status" value="1"/>
</dbReference>
<dbReference type="InterPro" id="IPR051010">
    <property type="entry name" value="BCAA_transport"/>
</dbReference>
<dbReference type="eggNOG" id="COG0683">
    <property type="taxonomic scope" value="Bacteria"/>
</dbReference>
<protein>
    <submittedName>
        <fullName evidence="5">ABC transporter substrate binding protein (Branched amino acid)</fullName>
    </submittedName>
</protein>
<evidence type="ECO:0000313" key="6">
    <source>
        <dbReference type="Proteomes" id="UP000011744"/>
    </source>
</evidence>
<evidence type="ECO:0000313" key="5">
    <source>
        <dbReference type="EMBL" id="EME70966.1"/>
    </source>
</evidence>
<evidence type="ECO:0000256" key="2">
    <source>
        <dbReference type="ARBA" id="ARBA00022729"/>
    </source>
</evidence>
<dbReference type="Proteomes" id="UP000011744">
    <property type="component" value="Unassembled WGS sequence"/>
</dbReference>
<organism evidence="5 6">
    <name type="scientific">Paramagnetospirillum caucaseum</name>
    <dbReference type="NCBI Taxonomy" id="1244869"/>
    <lineage>
        <taxon>Bacteria</taxon>
        <taxon>Pseudomonadati</taxon>
        <taxon>Pseudomonadota</taxon>
        <taxon>Alphaproteobacteria</taxon>
        <taxon>Rhodospirillales</taxon>
        <taxon>Magnetospirillaceae</taxon>
        <taxon>Paramagnetospirillum</taxon>
    </lineage>
</organism>
<keyword evidence="6" id="KW-1185">Reference proteome</keyword>
<keyword evidence="3" id="KW-0029">Amino-acid transport</keyword>
<comment type="similarity">
    <text evidence="1">Belongs to the leucine-binding protein family.</text>
</comment>
<dbReference type="InterPro" id="IPR028081">
    <property type="entry name" value="Leu-bd"/>
</dbReference>
<accession>M2YDA3</accession>
<dbReference type="AlphaFoldDB" id="M2YDA3"/>
<reference evidence="5 6" key="1">
    <citation type="journal article" date="2014" name="Genome Announc.">
        <title>Draft Genome Sequence of Magnetospirillum sp. Strain SO-1, a Freshwater Magnetotactic Bacterium Isolated from the Ol'khovka River, Russia.</title>
        <authorList>
            <person name="Grouzdev D.S."/>
            <person name="Dziuba M.V."/>
            <person name="Sukhacheva M.S."/>
            <person name="Mardanov A.V."/>
            <person name="Beletskiy A.V."/>
            <person name="Kuznetsov B.B."/>
            <person name="Skryabin K.G."/>
        </authorList>
    </citation>
    <scope>NUCLEOTIDE SEQUENCE [LARGE SCALE GENOMIC DNA]</scope>
    <source>
        <strain evidence="5 6">SO-1</strain>
    </source>
</reference>
<keyword evidence="2" id="KW-0732">Signal</keyword>
<dbReference type="EMBL" id="AONQ01000010">
    <property type="protein sequence ID" value="EME70966.1"/>
    <property type="molecule type" value="Genomic_DNA"/>
</dbReference>
<dbReference type="STRING" id="1244869.H261_05244"/>
<keyword evidence="3" id="KW-0813">Transport</keyword>
<dbReference type="PATRIC" id="fig|1244869.3.peg.1055"/>
<evidence type="ECO:0000256" key="3">
    <source>
        <dbReference type="ARBA" id="ARBA00022970"/>
    </source>
</evidence>
<dbReference type="Pfam" id="PF13458">
    <property type="entry name" value="Peripla_BP_6"/>
    <property type="match status" value="1"/>
</dbReference>
<dbReference type="Gene3D" id="3.40.50.2300">
    <property type="match status" value="2"/>
</dbReference>
<sequence>MGLAAMAAFPAGAETVKVGVILTYSGRDAALGEQIDRAINLYVKTHSASLPAGVNVELVRRDDTGPNPDVAKRLAQELILREKVQMLTGGQWTPNATAVAALSKEAKIPFVVMTAGGSAVTEQSPYVIRTGWTLWQTSYPLGQWAAKQGMKKAYTVVSDFAPGHDGETAFIKGFSENGGEVVGSVRIPLKTSDYLPYLQKVKEANPETVYVFNPGGPQATAFMKAFDDIGLTRSKVKIIGPGDITSDDELPNMGKAALGVTTLLQYSPSGDRPENKEFVAAWKKEYGEASVPTFFAVAGWDGMKAVFDAIISQKGKMDADKTIAFLSNWSNPKSPRGPIKIDPATRDIVQNQYIRRVEDVGGKLVNIEIETIPQVSDPWKAMKK</sequence>
<evidence type="ECO:0000259" key="4">
    <source>
        <dbReference type="Pfam" id="PF13458"/>
    </source>
</evidence>
<proteinExistence type="inferred from homology"/>
<feature type="domain" description="Leucine-binding protein" evidence="4">
    <location>
        <begin position="15"/>
        <end position="358"/>
    </location>
</feature>
<gene>
    <name evidence="5" type="ORF">H261_05244</name>
</gene>
<dbReference type="InterPro" id="IPR028082">
    <property type="entry name" value="Peripla_BP_I"/>
</dbReference>